<dbReference type="Proteomes" id="UP000712281">
    <property type="component" value="Unassembled WGS sequence"/>
</dbReference>
<evidence type="ECO:0000313" key="1">
    <source>
        <dbReference type="EMBL" id="KAF2537641.1"/>
    </source>
</evidence>
<name>A0A8S9I1J0_BRACR</name>
<protein>
    <submittedName>
        <fullName evidence="2">Uncharacterized protein</fullName>
    </submittedName>
</protein>
<reference evidence="2" key="1">
    <citation type="submission" date="2019-12" db="EMBL/GenBank/DDBJ databases">
        <title>Genome sequencing and annotation of Brassica cretica.</title>
        <authorList>
            <person name="Studholme D.J."/>
            <person name="Sarris P.F."/>
        </authorList>
    </citation>
    <scope>NUCLEOTIDE SEQUENCE</scope>
    <source>
        <strain evidence="1">PFS-001/15</strain>
        <strain evidence="2">PFS-102/07</strain>
        <tissue evidence="2">Leaf</tissue>
    </source>
</reference>
<comment type="caution">
    <text evidence="2">The sequence shown here is derived from an EMBL/GenBank/DDBJ whole genome shotgun (WGS) entry which is preliminary data.</text>
</comment>
<evidence type="ECO:0000313" key="2">
    <source>
        <dbReference type="EMBL" id="KAF2562308.1"/>
    </source>
</evidence>
<gene>
    <name evidence="1" type="ORF">F2Q68_00020518</name>
    <name evidence="2" type="ORF">F2Q70_00015989</name>
</gene>
<organism evidence="2">
    <name type="scientific">Brassica cretica</name>
    <name type="common">Mustard</name>
    <dbReference type="NCBI Taxonomy" id="69181"/>
    <lineage>
        <taxon>Eukaryota</taxon>
        <taxon>Viridiplantae</taxon>
        <taxon>Streptophyta</taxon>
        <taxon>Embryophyta</taxon>
        <taxon>Tracheophyta</taxon>
        <taxon>Spermatophyta</taxon>
        <taxon>Magnoliopsida</taxon>
        <taxon>eudicotyledons</taxon>
        <taxon>Gunneridae</taxon>
        <taxon>Pentapetalae</taxon>
        <taxon>rosids</taxon>
        <taxon>malvids</taxon>
        <taxon>Brassicales</taxon>
        <taxon>Brassicaceae</taxon>
        <taxon>Brassiceae</taxon>
        <taxon>Brassica</taxon>
    </lineage>
</organism>
<dbReference type="EMBL" id="QGKW02002228">
    <property type="protein sequence ID" value="KAF2537641.1"/>
    <property type="molecule type" value="Genomic_DNA"/>
</dbReference>
<dbReference type="AlphaFoldDB" id="A0A8S9I1J0"/>
<proteinExistence type="predicted"/>
<accession>A0A8S9I1J0</accession>
<sequence length="60" mass="6456">MAKPPRLRISSSPSVASPRLRHTSFSLSSIVARRSSVEGGGGSDPELLYHMASIASKLYR</sequence>
<dbReference type="EMBL" id="QGKY02001250">
    <property type="protein sequence ID" value="KAF2562308.1"/>
    <property type="molecule type" value="Genomic_DNA"/>
</dbReference>